<keyword evidence="2" id="KW-1185">Reference proteome</keyword>
<evidence type="ECO:0000313" key="2">
    <source>
        <dbReference type="Proteomes" id="UP001054945"/>
    </source>
</evidence>
<gene>
    <name evidence="1" type="ORF">CEXT_385151</name>
</gene>
<protein>
    <submittedName>
        <fullName evidence="1">Uncharacterized protein</fullName>
    </submittedName>
</protein>
<comment type="caution">
    <text evidence="1">The sequence shown here is derived from an EMBL/GenBank/DDBJ whole genome shotgun (WGS) entry which is preliminary data.</text>
</comment>
<sequence>MVQKAEVRANWLLCRLGFERTLGEKCFNLRVVYDISQEIPIRKPDWELLESGFRRWRLPVEEKAIVNRRIFPLVDLYAAICGKIYEGLSS</sequence>
<dbReference type="EMBL" id="BPLR01010618">
    <property type="protein sequence ID" value="GIY40475.1"/>
    <property type="molecule type" value="Genomic_DNA"/>
</dbReference>
<organism evidence="1 2">
    <name type="scientific">Caerostris extrusa</name>
    <name type="common">Bark spider</name>
    <name type="synonym">Caerostris bankana</name>
    <dbReference type="NCBI Taxonomy" id="172846"/>
    <lineage>
        <taxon>Eukaryota</taxon>
        <taxon>Metazoa</taxon>
        <taxon>Ecdysozoa</taxon>
        <taxon>Arthropoda</taxon>
        <taxon>Chelicerata</taxon>
        <taxon>Arachnida</taxon>
        <taxon>Araneae</taxon>
        <taxon>Araneomorphae</taxon>
        <taxon>Entelegynae</taxon>
        <taxon>Araneoidea</taxon>
        <taxon>Araneidae</taxon>
        <taxon>Caerostris</taxon>
    </lineage>
</organism>
<accession>A0AAV4T6S5</accession>
<evidence type="ECO:0000313" key="1">
    <source>
        <dbReference type="EMBL" id="GIY40475.1"/>
    </source>
</evidence>
<dbReference type="Proteomes" id="UP001054945">
    <property type="component" value="Unassembled WGS sequence"/>
</dbReference>
<dbReference type="AlphaFoldDB" id="A0AAV4T6S5"/>
<proteinExistence type="predicted"/>
<reference evidence="1 2" key="1">
    <citation type="submission" date="2021-06" db="EMBL/GenBank/DDBJ databases">
        <title>Caerostris extrusa draft genome.</title>
        <authorList>
            <person name="Kono N."/>
            <person name="Arakawa K."/>
        </authorList>
    </citation>
    <scope>NUCLEOTIDE SEQUENCE [LARGE SCALE GENOMIC DNA]</scope>
</reference>
<name>A0AAV4T6S5_CAEEX</name>